<organism evidence="2 3">
    <name type="scientific">Fusarium oxysporum NRRL 32931</name>
    <dbReference type="NCBI Taxonomy" id="660029"/>
    <lineage>
        <taxon>Eukaryota</taxon>
        <taxon>Fungi</taxon>
        <taxon>Dikarya</taxon>
        <taxon>Ascomycota</taxon>
        <taxon>Pezizomycotina</taxon>
        <taxon>Sordariomycetes</taxon>
        <taxon>Hypocreomycetidae</taxon>
        <taxon>Hypocreales</taxon>
        <taxon>Nectriaceae</taxon>
        <taxon>Fusarium</taxon>
        <taxon>Fusarium oxysporum species complex</taxon>
    </lineage>
</organism>
<name>W9HFP3_FUSOX</name>
<reference evidence="2 3" key="1">
    <citation type="submission" date="2011-06" db="EMBL/GenBank/DDBJ databases">
        <title>The Genome Sequence of Fusarium oxysporum FOSC 3-a.</title>
        <authorList>
            <consortium name="The Broad Institute Genome Sequencing Platform"/>
            <person name="Ma L.-J."/>
            <person name="Gale L.R."/>
            <person name="Schwartz D.C."/>
            <person name="Zhou S."/>
            <person name="Corby-Kistler H."/>
            <person name="Young S.K."/>
            <person name="Zeng Q."/>
            <person name="Gargeya S."/>
            <person name="Fitzgerald M."/>
            <person name="Haas B."/>
            <person name="Abouelleil A."/>
            <person name="Alvarado L."/>
            <person name="Arachchi H.M."/>
            <person name="Berlin A."/>
            <person name="Brown A."/>
            <person name="Chapman S.B."/>
            <person name="Chen Z."/>
            <person name="Dunbar C."/>
            <person name="Freedman E."/>
            <person name="Gearin G."/>
            <person name="Gellesch M."/>
            <person name="Goldberg J."/>
            <person name="Griggs A."/>
            <person name="Gujja S."/>
            <person name="Heiman D."/>
            <person name="Howarth C."/>
            <person name="Larson L."/>
            <person name="Lui A."/>
            <person name="MacDonald P.J.P."/>
            <person name="Mehta T."/>
            <person name="Montmayeur A."/>
            <person name="Murphy C."/>
            <person name="Neiman D."/>
            <person name="Pearson M."/>
            <person name="Priest M."/>
            <person name="Roberts A."/>
            <person name="Saif S."/>
            <person name="Shea T."/>
            <person name="Shenoy N."/>
            <person name="Sisk P."/>
            <person name="Stolte C."/>
            <person name="Sykes S."/>
            <person name="Wortman J."/>
            <person name="Nusbaum C."/>
            <person name="Birren B."/>
        </authorList>
    </citation>
    <scope>NUCLEOTIDE SEQUENCE [LARGE SCALE GENOMIC DNA]</scope>
    <source>
        <strain evidence="3">FOSC 3-a</strain>
    </source>
</reference>
<evidence type="ECO:0000256" key="1">
    <source>
        <dbReference type="SAM" id="MobiDB-lite"/>
    </source>
</evidence>
<dbReference type="AlphaFoldDB" id="W9HFP3"/>
<dbReference type="EMBL" id="JH717849">
    <property type="protein sequence ID" value="EWY81373.1"/>
    <property type="molecule type" value="Genomic_DNA"/>
</dbReference>
<gene>
    <name evidence="2" type="ORF">FOYG_15634</name>
</gene>
<proteinExistence type="predicted"/>
<feature type="region of interest" description="Disordered" evidence="1">
    <location>
        <begin position="1"/>
        <end position="41"/>
    </location>
</feature>
<dbReference type="HOGENOM" id="CLU_2359796_0_0_1"/>
<dbReference type="Proteomes" id="UP000030753">
    <property type="component" value="Unassembled WGS sequence"/>
</dbReference>
<accession>W9HFP3</accession>
<feature type="compositionally biased region" description="Basic and acidic residues" evidence="1">
    <location>
        <begin position="15"/>
        <end position="31"/>
    </location>
</feature>
<sequence length="96" mass="10917">MSQSNVGYPSSYEGGDQRHYSREEVREEGRTHPNVNPEGYLHKEGIMNELQEADTNRIIADRMKHEPGFAVSITRVLTTQVPHKHLTACPGHHARQ</sequence>
<evidence type="ECO:0000313" key="2">
    <source>
        <dbReference type="EMBL" id="EWY81373.1"/>
    </source>
</evidence>
<evidence type="ECO:0000313" key="3">
    <source>
        <dbReference type="Proteomes" id="UP000030753"/>
    </source>
</evidence>
<protein>
    <submittedName>
        <fullName evidence="2">Uncharacterized protein</fullName>
    </submittedName>
</protein>